<reference evidence="5" key="1">
    <citation type="submission" date="2021-06" db="EMBL/GenBank/DDBJ databases">
        <authorList>
            <consortium name="Wellcome Sanger Institute Data Sharing"/>
        </authorList>
    </citation>
    <scope>NUCLEOTIDE SEQUENCE [LARGE SCALE GENOMIC DNA]</scope>
</reference>
<dbReference type="GeneTree" id="ENSGT00940000158320"/>
<feature type="region of interest" description="Disordered" evidence="3">
    <location>
        <begin position="26"/>
        <end position="54"/>
    </location>
</feature>
<dbReference type="Ensembl" id="ENSECRT00000029995.1">
    <property type="protein sequence ID" value="ENSECRP00000029384.1"/>
    <property type="gene ID" value="ENSECRG00000019913.1"/>
</dbReference>
<evidence type="ECO:0000313" key="6">
    <source>
        <dbReference type="Proteomes" id="UP000694620"/>
    </source>
</evidence>
<organism evidence="5 6">
    <name type="scientific">Erpetoichthys calabaricus</name>
    <name type="common">Rope fish</name>
    <name type="synonym">Calamoichthys calabaricus</name>
    <dbReference type="NCBI Taxonomy" id="27687"/>
    <lineage>
        <taxon>Eukaryota</taxon>
        <taxon>Metazoa</taxon>
        <taxon>Chordata</taxon>
        <taxon>Craniata</taxon>
        <taxon>Vertebrata</taxon>
        <taxon>Euteleostomi</taxon>
        <taxon>Actinopterygii</taxon>
        <taxon>Polypteriformes</taxon>
        <taxon>Polypteridae</taxon>
        <taxon>Erpetoichthys</taxon>
    </lineage>
</organism>
<dbReference type="InterPro" id="IPR014813">
    <property type="entry name" value="Gnl3_N_dom"/>
</dbReference>
<evidence type="ECO:0000313" key="5">
    <source>
        <dbReference type="Ensembl" id="ENSECRP00000029384.1"/>
    </source>
</evidence>
<name>A0A8C4TE69_ERPCA</name>
<sequence length="95" mass="11316">MKRPKLKKASKRLSCAKRYKIQRKVREHHRKLRKEAKKRGFRKSKKDPGVPNSAPFKEEILREAEQRRLKVCIVKMALSGFLWQVWKGSSEELDI</sequence>
<evidence type="ECO:0000256" key="1">
    <source>
        <dbReference type="ARBA" id="ARBA00004123"/>
    </source>
</evidence>
<dbReference type="GO" id="GO:0005634">
    <property type="term" value="C:nucleus"/>
    <property type="evidence" value="ECO:0007669"/>
    <property type="project" value="UniProtKB-SubCell"/>
</dbReference>
<reference evidence="5" key="2">
    <citation type="submission" date="2025-08" db="UniProtKB">
        <authorList>
            <consortium name="Ensembl"/>
        </authorList>
    </citation>
    <scope>IDENTIFICATION</scope>
</reference>
<dbReference type="AlphaFoldDB" id="A0A8C4TE69"/>
<keyword evidence="6" id="KW-1185">Reference proteome</keyword>
<keyword evidence="2" id="KW-0539">Nucleus</keyword>
<dbReference type="Proteomes" id="UP000694620">
    <property type="component" value="Chromosome 18"/>
</dbReference>
<feature type="domain" description="Guanine nucleotide-binding protein-like 3 N-terminal" evidence="4">
    <location>
        <begin position="15"/>
        <end position="70"/>
    </location>
</feature>
<proteinExistence type="predicted"/>
<evidence type="ECO:0000256" key="2">
    <source>
        <dbReference type="ARBA" id="ARBA00023242"/>
    </source>
</evidence>
<protein>
    <recommendedName>
        <fullName evidence="4">Guanine nucleotide-binding protein-like 3 N-terminal domain-containing protein</fullName>
    </recommendedName>
</protein>
<feature type="compositionally biased region" description="Basic residues" evidence="3">
    <location>
        <begin position="26"/>
        <end position="45"/>
    </location>
</feature>
<dbReference type="Pfam" id="PF08701">
    <property type="entry name" value="GN3L_Grn1"/>
    <property type="match status" value="1"/>
</dbReference>
<comment type="subcellular location">
    <subcellularLocation>
        <location evidence="1">Nucleus</location>
    </subcellularLocation>
</comment>
<reference evidence="5" key="3">
    <citation type="submission" date="2025-09" db="UniProtKB">
        <authorList>
            <consortium name="Ensembl"/>
        </authorList>
    </citation>
    <scope>IDENTIFICATION</scope>
</reference>
<evidence type="ECO:0000256" key="3">
    <source>
        <dbReference type="SAM" id="MobiDB-lite"/>
    </source>
</evidence>
<evidence type="ECO:0000259" key="4">
    <source>
        <dbReference type="Pfam" id="PF08701"/>
    </source>
</evidence>
<accession>A0A8C4TE69</accession>